<reference evidence="7" key="1">
    <citation type="submission" date="2023-06" db="EMBL/GenBank/DDBJ databases">
        <title>Egi l300058.</title>
        <authorList>
            <person name="Gao L."/>
            <person name="Fang B.-Z."/>
            <person name="Li W.-J."/>
        </authorList>
    </citation>
    <scope>NUCLEOTIDE SEQUENCE</scope>
    <source>
        <strain evidence="7">EGI L300058</strain>
    </source>
</reference>
<dbReference type="InterPro" id="IPR036264">
    <property type="entry name" value="Bact_exopeptidase_dim_dom"/>
</dbReference>
<dbReference type="Gene3D" id="3.30.70.360">
    <property type="match status" value="1"/>
</dbReference>
<dbReference type="PANTHER" id="PTHR43808">
    <property type="entry name" value="ACETYLORNITHINE DEACETYLASE"/>
    <property type="match status" value="1"/>
</dbReference>
<gene>
    <name evidence="7" type="ORF">QQX02_00255</name>
</gene>
<dbReference type="InterPro" id="IPR050072">
    <property type="entry name" value="Peptidase_M20A"/>
</dbReference>
<dbReference type="InterPro" id="IPR002933">
    <property type="entry name" value="Peptidase_M20"/>
</dbReference>
<dbReference type="Proteomes" id="UP001172708">
    <property type="component" value="Unassembled WGS sequence"/>
</dbReference>
<comment type="similarity">
    <text evidence="2">Belongs to the peptidase M20A family.</text>
</comment>
<proteinExistence type="inferred from homology"/>
<organism evidence="7 8">
    <name type="scientific">Demequina muriae</name>
    <dbReference type="NCBI Taxonomy" id="3051664"/>
    <lineage>
        <taxon>Bacteria</taxon>
        <taxon>Bacillati</taxon>
        <taxon>Actinomycetota</taxon>
        <taxon>Actinomycetes</taxon>
        <taxon>Micrococcales</taxon>
        <taxon>Demequinaceae</taxon>
        <taxon>Demequina</taxon>
    </lineage>
</organism>
<evidence type="ECO:0000256" key="5">
    <source>
        <dbReference type="ARBA" id="ARBA00022833"/>
    </source>
</evidence>
<evidence type="ECO:0000256" key="3">
    <source>
        <dbReference type="ARBA" id="ARBA00022723"/>
    </source>
</evidence>
<dbReference type="EMBL" id="JAUHQA010000001">
    <property type="protein sequence ID" value="MDN4479355.1"/>
    <property type="molecule type" value="Genomic_DNA"/>
</dbReference>
<keyword evidence="4" id="KW-0378">Hydrolase</keyword>
<evidence type="ECO:0000256" key="1">
    <source>
        <dbReference type="ARBA" id="ARBA00001947"/>
    </source>
</evidence>
<evidence type="ECO:0000313" key="8">
    <source>
        <dbReference type="Proteomes" id="UP001172708"/>
    </source>
</evidence>
<keyword evidence="3" id="KW-0479">Metal-binding</keyword>
<dbReference type="InterPro" id="IPR011650">
    <property type="entry name" value="Peptidase_M20_dimer"/>
</dbReference>
<evidence type="ECO:0000256" key="2">
    <source>
        <dbReference type="ARBA" id="ARBA00006247"/>
    </source>
</evidence>
<keyword evidence="8" id="KW-1185">Reference proteome</keyword>
<dbReference type="RefSeq" id="WP_301140479.1">
    <property type="nucleotide sequence ID" value="NZ_JAUHQA010000001.1"/>
</dbReference>
<comment type="cofactor">
    <cofactor evidence="1">
        <name>Zn(2+)</name>
        <dbReference type="ChEBI" id="CHEBI:29105"/>
    </cofactor>
</comment>
<dbReference type="Pfam" id="PF07687">
    <property type="entry name" value="M20_dimer"/>
    <property type="match status" value="1"/>
</dbReference>
<dbReference type="SUPFAM" id="SSF53187">
    <property type="entry name" value="Zn-dependent exopeptidases"/>
    <property type="match status" value="1"/>
</dbReference>
<name>A0ABT8GD58_9MICO</name>
<keyword evidence="5" id="KW-0862">Zinc</keyword>
<feature type="domain" description="Peptidase M20 dimerisation" evidence="6">
    <location>
        <begin position="191"/>
        <end position="332"/>
    </location>
</feature>
<dbReference type="Gene3D" id="1.10.150.900">
    <property type="match status" value="1"/>
</dbReference>
<evidence type="ECO:0000259" key="6">
    <source>
        <dbReference type="Pfam" id="PF07687"/>
    </source>
</evidence>
<dbReference type="PROSITE" id="PS00759">
    <property type="entry name" value="ARGE_DAPE_CPG2_2"/>
    <property type="match status" value="1"/>
</dbReference>
<sequence length="433" mass="47233">MTAPIDVVQICRDLIRIDTSNYGDEPGPGERVAAEYVAAFLSDLGLDPVIRESEPGRASVTCLWEGSDRDRDPLVVHGHLDVVPAFAEDWSVDPFAAEIRDGMIYGRGAVDMKNMDAMILASVASMIRAGARPPRDIVLAFFADEEHGGARGAKWMVEHHPEDFRGATEAISEVGGFSAYVNGRRAYLIQTAEKGIQWLKLISHGKQGHGSLVHRDNAVAHLAGALARIGAHEWPVELTPTAERLLQGVAELEGIEYEPTPECINRLVEGLGAMAPMIEASVRNTSNPTMLEAGYKTNVIPDTAIGYVDSRYLHGQQEQVLRQIEELAGTHVKVEPYISERSLEFPFEGALVDKMIAALGAEDPDAPVLPYSLMGGTDNKHLAALGITGYGFAPLQLPPDLDFPSLFHGIDERIPVDSLHFGTRVLERFLRDC</sequence>
<dbReference type="Gene3D" id="3.40.630.10">
    <property type="entry name" value="Zn peptidases"/>
    <property type="match status" value="1"/>
</dbReference>
<protein>
    <submittedName>
        <fullName evidence="7">M20/M25/M40 family metallo-hydrolase</fullName>
    </submittedName>
</protein>
<accession>A0ABT8GD58</accession>
<evidence type="ECO:0000313" key="7">
    <source>
        <dbReference type="EMBL" id="MDN4479355.1"/>
    </source>
</evidence>
<evidence type="ECO:0000256" key="4">
    <source>
        <dbReference type="ARBA" id="ARBA00022801"/>
    </source>
</evidence>
<dbReference type="SUPFAM" id="SSF55031">
    <property type="entry name" value="Bacterial exopeptidase dimerisation domain"/>
    <property type="match status" value="1"/>
</dbReference>
<dbReference type="PANTHER" id="PTHR43808:SF8">
    <property type="entry name" value="PEPTIDASE M20 DIMERISATION DOMAIN-CONTAINING PROTEIN"/>
    <property type="match status" value="1"/>
</dbReference>
<dbReference type="InterPro" id="IPR001261">
    <property type="entry name" value="ArgE/DapE_CS"/>
</dbReference>
<dbReference type="Pfam" id="PF01546">
    <property type="entry name" value="Peptidase_M20"/>
    <property type="match status" value="1"/>
</dbReference>
<comment type="caution">
    <text evidence="7">The sequence shown here is derived from an EMBL/GenBank/DDBJ whole genome shotgun (WGS) entry which is preliminary data.</text>
</comment>
<dbReference type="NCBIfam" id="NF005913">
    <property type="entry name" value="PRK07906.1"/>
    <property type="match status" value="1"/>
</dbReference>